<proteinExistence type="predicted"/>
<comment type="caution">
    <text evidence="1">The sequence shown here is derived from an EMBL/GenBank/DDBJ whole genome shotgun (WGS) entry which is preliminary data.</text>
</comment>
<protein>
    <submittedName>
        <fullName evidence="1">Uncharacterized protein</fullName>
    </submittedName>
</protein>
<evidence type="ECO:0000313" key="1">
    <source>
        <dbReference type="EMBL" id="KKN26044.1"/>
    </source>
</evidence>
<sequence>MSNVGDAPQLQTMVAGTTRNIAVSFAAQLDSGELLTGTPTIVEVTSTDLTLASKAVSSAILTILGESVASAAAVTFSVTGASAGGGQTSGEFTGYYKIKCTATTDATVAQTLSVNVYVRAV</sequence>
<dbReference type="AlphaFoldDB" id="A0A0F9P7G5"/>
<organism evidence="1">
    <name type="scientific">marine sediment metagenome</name>
    <dbReference type="NCBI Taxonomy" id="412755"/>
    <lineage>
        <taxon>unclassified sequences</taxon>
        <taxon>metagenomes</taxon>
        <taxon>ecological metagenomes</taxon>
    </lineage>
</organism>
<gene>
    <name evidence="1" type="ORF">LCGC14_0878500</name>
</gene>
<accession>A0A0F9P7G5</accession>
<dbReference type="EMBL" id="LAZR01002750">
    <property type="protein sequence ID" value="KKN26044.1"/>
    <property type="molecule type" value="Genomic_DNA"/>
</dbReference>
<name>A0A0F9P7G5_9ZZZZ</name>
<reference evidence="1" key="1">
    <citation type="journal article" date="2015" name="Nature">
        <title>Complex archaea that bridge the gap between prokaryotes and eukaryotes.</title>
        <authorList>
            <person name="Spang A."/>
            <person name="Saw J.H."/>
            <person name="Jorgensen S.L."/>
            <person name="Zaremba-Niedzwiedzka K."/>
            <person name="Martijn J."/>
            <person name="Lind A.E."/>
            <person name="van Eijk R."/>
            <person name="Schleper C."/>
            <person name="Guy L."/>
            <person name="Ettema T.J."/>
        </authorList>
    </citation>
    <scope>NUCLEOTIDE SEQUENCE</scope>
</reference>